<dbReference type="OrthoDB" id="1452822at2"/>
<evidence type="ECO:0000259" key="2">
    <source>
        <dbReference type="Pfam" id="PF04773"/>
    </source>
</evidence>
<dbReference type="PANTHER" id="PTHR30273:SF2">
    <property type="entry name" value="PROTEIN FECR"/>
    <property type="match status" value="1"/>
</dbReference>
<gene>
    <name evidence="4" type="ORF">FPZ43_04845</name>
</gene>
<accession>A0A563UFV7</accession>
<feature type="domain" description="FecR protein" evidence="2">
    <location>
        <begin position="120"/>
        <end position="209"/>
    </location>
</feature>
<dbReference type="PIRSF" id="PIRSF018266">
    <property type="entry name" value="FecR"/>
    <property type="match status" value="1"/>
</dbReference>
<dbReference type="PANTHER" id="PTHR30273">
    <property type="entry name" value="PERIPLASMIC SIGNAL SENSOR AND SIGMA FACTOR ACTIVATOR FECR-RELATED"/>
    <property type="match status" value="1"/>
</dbReference>
<evidence type="ECO:0000313" key="4">
    <source>
        <dbReference type="EMBL" id="TWR30270.1"/>
    </source>
</evidence>
<proteinExistence type="predicted"/>
<sequence>MNWELLMRYVNAEATAEEIAAVEAWVSEKAENKIILKQLQLKQKQLTQPVSDDVVHKEWVKVLDRVFEQTTPSQQKGKITRLFGLLSIAATVLIACFATWYSLRIHHDSANNAPVIVKTIKERRQVQLPDGSVVYLAPNSNLVVSNSFGGKTREVTLTGEAFFDVKHNAQKSFIVNTANSSKVNVLGTSFNVYSRKGNNEEVKVATGLVGVVNGKTTTMLKAGEQLNYMLANAKINKTPVNVSDAASLQNGVLYFNNSNAAQIAQKITRYYNVRVEVAASANKHSGFSGEMKDYGLAKMLDGLHYATGIKYRFKNENSILIY</sequence>
<dbReference type="InterPro" id="IPR006860">
    <property type="entry name" value="FecR"/>
</dbReference>
<keyword evidence="5" id="KW-1185">Reference proteome</keyword>
<dbReference type="Pfam" id="PF04773">
    <property type="entry name" value="FecR"/>
    <property type="match status" value="1"/>
</dbReference>
<keyword evidence="1" id="KW-0812">Transmembrane</keyword>
<dbReference type="Proteomes" id="UP000320042">
    <property type="component" value="Unassembled WGS sequence"/>
</dbReference>
<evidence type="ECO:0000259" key="3">
    <source>
        <dbReference type="Pfam" id="PF16344"/>
    </source>
</evidence>
<reference evidence="4 5" key="1">
    <citation type="submission" date="2019-07" db="EMBL/GenBank/DDBJ databases">
        <authorList>
            <person name="Kim J."/>
        </authorList>
    </citation>
    <scope>NUCLEOTIDE SEQUENCE [LARGE SCALE GENOMIC DNA]</scope>
    <source>
        <strain evidence="5">dk17</strain>
    </source>
</reference>
<dbReference type="AlphaFoldDB" id="A0A563UFV7"/>
<evidence type="ECO:0000256" key="1">
    <source>
        <dbReference type="SAM" id="Phobius"/>
    </source>
</evidence>
<dbReference type="EMBL" id="VOEJ01000002">
    <property type="protein sequence ID" value="TWR30270.1"/>
    <property type="molecule type" value="Genomic_DNA"/>
</dbReference>
<keyword evidence="1" id="KW-1133">Transmembrane helix</keyword>
<dbReference type="Pfam" id="PF16344">
    <property type="entry name" value="FecR_C"/>
    <property type="match status" value="1"/>
</dbReference>
<dbReference type="Gene3D" id="2.60.120.1440">
    <property type="match status" value="1"/>
</dbReference>
<name>A0A563UFV7_9SPHI</name>
<dbReference type="Gene3D" id="3.55.50.30">
    <property type="match status" value="1"/>
</dbReference>
<dbReference type="InterPro" id="IPR032508">
    <property type="entry name" value="FecR_C"/>
</dbReference>
<evidence type="ECO:0000313" key="5">
    <source>
        <dbReference type="Proteomes" id="UP000320042"/>
    </source>
</evidence>
<organism evidence="4 5">
    <name type="scientific">Mucilaginibacter pallidiroseus</name>
    <dbReference type="NCBI Taxonomy" id="2599295"/>
    <lineage>
        <taxon>Bacteria</taxon>
        <taxon>Pseudomonadati</taxon>
        <taxon>Bacteroidota</taxon>
        <taxon>Sphingobacteriia</taxon>
        <taxon>Sphingobacteriales</taxon>
        <taxon>Sphingobacteriaceae</taxon>
        <taxon>Mucilaginibacter</taxon>
    </lineage>
</organism>
<dbReference type="InterPro" id="IPR012373">
    <property type="entry name" value="Ferrdict_sens_TM"/>
</dbReference>
<comment type="caution">
    <text evidence="4">The sequence shown here is derived from an EMBL/GenBank/DDBJ whole genome shotgun (WGS) entry which is preliminary data.</text>
</comment>
<feature type="transmembrane region" description="Helical" evidence="1">
    <location>
        <begin position="82"/>
        <end position="103"/>
    </location>
</feature>
<feature type="domain" description="Protein FecR C-terminal" evidence="3">
    <location>
        <begin position="253"/>
        <end position="320"/>
    </location>
</feature>
<protein>
    <submittedName>
        <fullName evidence="4">DUF4974 domain-containing protein</fullName>
    </submittedName>
</protein>
<dbReference type="GO" id="GO:0016989">
    <property type="term" value="F:sigma factor antagonist activity"/>
    <property type="evidence" value="ECO:0007669"/>
    <property type="project" value="TreeGrafter"/>
</dbReference>
<dbReference type="RefSeq" id="WP_146380730.1">
    <property type="nucleotide sequence ID" value="NZ_VOEJ01000002.1"/>
</dbReference>
<keyword evidence="1" id="KW-0472">Membrane</keyword>